<accession>A0ABR3FXL2</accession>
<sequence length="189" mass="20738">MSVNPFSGWNSGMGGSIYGALPTAGPASSNLITLVFASFNPNILNCTITGSNGQPHFYVATDASMPSFTTLKRTDGRPFGVIEWRSHPVIEIKDAVKKQFASQFLQLSQDQRTRTMKIDHQEYVWVPQSNQVDAIWLYRANATRSPPLARVVKSGRNIQLELSPEAVQAGLLQPSLLAVALLHSGRQIE</sequence>
<reference evidence="2 3" key="1">
    <citation type="submission" date="2024-02" db="EMBL/GenBank/DDBJ databases">
        <title>A draft genome for the cacao thread blight pathogen Marasmius crinis-equi.</title>
        <authorList>
            <person name="Cohen S.P."/>
            <person name="Baruah I.K."/>
            <person name="Amoako-Attah I."/>
            <person name="Bukari Y."/>
            <person name="Meinhardt L.W."/>
            <person name="Bailey B.A."/>
        </authorList>
    </citation>
    <scope>NUCLEOTIDE SEQUENCE [LARGE SCALE GENOMIC DNA]</scope>
    <source>
        <strain evidence="2 3">GH-76</strain>
    </source>
</reference>
<evidence type="ECO:0000313" key="3">
    <source>
        <dbReference type="Proteomes" id="UP001465976"/>
    </source>
</evidence>
<dbReference type="InterPro" id="IPR046528">
    <property type="entry name" value="DUF6593"/>
</dbReference>
<name>A0ABR3FXL2_9AGAR</name>
<dbReference type="Pfam" id="PF20236">
    <property type="entry name" value="DUF6593"/>
    <property type="match status" value="1"/>
</dbReference>
<comment type="caution">
    <text evidence="2">The sequence shown here is derived from an EMBL/GenBank/DDBJ whole genome shotgun (WGS) entry which is preliminary data.</text>
</comment>
<proteinExistence type="predicted"/>
<evidence type="ECO:0000259" key="1">
    <source>
        <dbReference type="Pfam" id="PF20236"/>
    </source>
</evidence>
<evidence type="ECO:0000313" key="2">
    <source>
        <dbReference type="EMBL" id="KAL0580137.1"/>
    </source>
</evidence>
<protein>
    <recommendedName>
        <fullName evidence="1">DUF6593 domain-containing protein</fullName>
    </recommendedName>
</protein>
<dbReference type="Proteomes" id="UP001465976">
    <property type="component" value="Unassembled WGS sequence"/>
</dbReference>
<keyword evidence="3" id="KW-1185">Reference proteome</keyword>
<dbReference type="EMBL" id="JBAHYK010000038">
    <property type="protein sequence ID" value="KAL0580137.1"/>
    <property type="molecule type" value="Genomic_DNA"/>
</dbReference>
<organism evidence="2 3">
    <name type="scientific">Marasmius crinis-equi</name>
    <dbReference type="NCBI Taxonomy" id="585013"/>
    <lineage>
        <taxon>Eukaryota</taxon>
        <taxon>Fungi</taxon>
        <taxon>Dikarya</taxon>
        <taxon>Basidiomycota</taxon>
        <taxon>Agaricomycotina</taxon>
        <taxon>Agaricomycetes</taxon>
        <taxon>Agaricomycetidae</taxon>
        <taxon>Agaricales</taxon>
        <taxon>Marasmiineae</taxon>
        <taxon>Marasmiaceae</taxon>
        <taxon>Marasmius</taxon>
    </lineage>
</organism>
<gene>
    <name evidence="2" type="ORF">V5O48_001847</name>
</gene>
<feature type="domain" description="DUF6593" evidence="1">
    <location>
        <begin position="42"/>
        <end position="156"/>
    </location>
</feature>